<gene>
    <name evidence="2" type="ORF">M413DRAFT_347306</name>
</gene>
<feature type="signal peptide" evidence="1">
    <location>
        <begin position="1"/>
        <end position="19"/>
    </location>
</feature>
<proteinExistence type="predicted"/>
<keyword evidence="1" id="KW-0732">Signal</keyword>
<organism evidence="2 3">
    <name type="scientific">Hebeloma cylindrosporum</name>
    <dbReference type="NCBI Taxonomy" id="76867"/>
    <lineage>
        <taxon>Eukaryota</taxon>
        <taxon>Fungi</taxon>
        <taxon>Dikarya</taxon>
        <taxon>Basidiomycota</taxon>
        <taxon>Agaricomycotina</taxon>
        <taxon>Agaricomycetes</taxon>
        <taxon>Agaricomycetidae</taxon>
        <taxon>Agaricales</taxon>
        <taxon>Agaricineae</taxon>
        <taxon>Hymenogastraceae</taxon>
        <taxon>Hebeloma</taxon>
    </lineage>
</organism>
<dbReference type="Proteomes" id="UP000053424">
    <property type="component" value="Unassembled WGS sequence"/>
</dbReference>
<protein>
    <submittedName>
        <fullName evidence="2">Uncharacterized protein</fullName>
    </submittedName>
</protein>
<dbReference type="STRING" id="686832.A0A0C2Y3J2"/>
<evidence type="ECO:0000313" key="2">
    <source>
        <dbReference type="EMBL" id="KIM35632.1"/>
    </source>
</evidence>
<dbReference type="HOGENOM" id="CLU_099928_0_0_1"/>
<evidence type="ECO:0000313" key="3">
    <source>
        <dbReference type="Proteomes" id="UP000053424"/>
    </source>
</evidence>
<reference evidence="2 3" key="1">
    <citation type="submission" date="2014-04" db="EMBL/GenBank/DDBJ databases">
        <authorList>
            <consortium name="DOE Joint Genome Institute"/>
            <person name="Kuo A."/>
            <person name="Gay G."/>
            <person name="Dore J."/>
            <person name="Kohler A."/>
            <person name="Nagy L.G."/>
            <person name="Floudas D."/>
            <person name="Copeland A."/>
            <person name="Barry K.W."/>
            <person name="Cichocki N."/>
            <person name="Veneault-Fourrey C."/>
            <person name="LaButti K."/>
            <person name="Lindquist E.A."/>
            <person name="Lipzen A."/>
            <person name="Lundell T."/>
            <person name="Morin E."/>
            <person name="Murat C."/>
            <person name="Sun H."/>
            <person name="Tunlid A."/>
            <person name="Henrissat B."/>
            <person name="Grigoriev I.V."/>
            <person name="Hibbett D.S."/>
            <person name="Martin F."/>
            <person name="Nordberg H.P."/>
            <person name="Cantor M.N."/>
            <person name="Hua S.X."/>
        </authorList>
    </citation>
    <scope>NUCLEOTIDE SEQUENCE [LARGE SCALE GENOMIC DNA]</scope>
    <source>
        <strain evidence="3">h7</strain>
    </source>
</reference>
<name>A0A0C2Y3J2_HEBCY</name>
<accession>A0A0C2Y3J2</accession>
<dbReference type="AlphaFoldDB" id="A0A0C2Y3J2"/>
<sequence>MKAFLLLGSLLVFLNAVKGNTEIVNFQAQEVLAVDLDFTDAWPELNATSSSLQLNVTSARLGSMLPRAICGTLDQWQLGNPQTCPHEVWLSLSVDDEGWKHFDKFTLRLSWPAFHPTQITMDIYDPTSLGAFTTKGTSSNTTTMTKTRRRYARIQMVHTGVLTPGIVLDDNSRYNVPFILTLEPLYFGVLPESVLPVVCAILCVILLGLPIAAKINGGLQTVVLEAKRDFIGIRPPKID</sequence>
<feature type="chain" id="PRO_5002159242" evidence="1">
    <location>
        <begin position="20"/>
        <end position="239"/>
    </location>
</feature>
<keyword evidence="3" id="KW-1185">Reference proteome</keyword>
<reference evidence="3" key="2">
    <citation type="submission" date="2015-01" db="EMBL/GenBank/DDBJ databases">
        <title>Evolutionary Origins and Diversification of the Mycorrhizal Mutualists.</title>
        <authorList>
            <consortium name="DOE Joint Genome Institute"/>
            <consortium name="Mycorrhizal Genomics Consortium"/>
            <person name="Kohler A."/>
            <person name="Kuo A."/>
            <person name="Nagy L.G."/>
            <person name="Floudas D."/>
            <person name="Copeland A."/>
            <person name="Barry K.W."/>
            <person name="Cichocki N."/>
            <person name="Veneault-Fourrey C."/>
            <person name="LaButti K."/>
            <person name="Lindquist E.A."/>
            <person name="Lipzen A."/>
            <person name="Lundell T."/>
            <person name="Morin E."/>
            <person name="Murat C."/>
            <person name="Riley R."/>
            <person name="Ohm R."/>
            <person name="Sun H."/>
            <person name="Tunlid A."/>
            <person name="Henrissat B."/>
            <person name="Grigoriev I.V."/>
            <person name="Hibbett D.S."/>
            <person name="Martin F."/>
        </authorList>
    </citation>
    <scope>NUCLEOTIDE SEQUENCE [LARGE SCALE GENOMIC DNA]</scope>
    <source>
        <strain evidence="3">h7</strain>
    </source>
</reference>
<dbReference type="OrthoDB" id="3360032at2759"/>
<dbReference type="EMBL" id="KN831817">
    <property type="protein sequence ID" value="KIM35632.1"/>
    <property type="molecule type" value="Genomic_DNA"/>
</dbReference>
<evidence type="ECO:0000256" key="1">
    <source>
        <dbReference type="SAM" id="SignalP"/>
    </source>
</evidence>